<comment type="caution">
    <text evidence="2">The sequence shown here is derived from an EMBL/GenBank/DDBJ whole genome shotgun (WGS) entry which is preliminary data.</text>
</comment>
<evidence type="ECO:0000313" key="2">
    <source>
        <dbReference type="EMBL" id="MDA2809959.1"/>
    </source>
</evidence>
<feature type="transmembrane region" description="Helical" evidence="1">
    <location>
        <begin position="198"/>
        <end position="215"/>
    </location>
</feature>
<feature type="transmembrane region" description="Helical" evidence="1">
    <location>
        <begin position="52"/>
        <end position="72"/>
    </location>
</feature>
<feature type="transmembrane region" description="Helical" evidence="1">
    <location>
        <begin position="119"/>
        <end position="140"/>
    </location>
</feature>
<dbReference type="EMBL" id="JAQFWQ010000008">
    <property type="protein sequence ID" value="MDA2809959.1"/>
    <property type="molecule type" value="Genomic_DNA"/>
</dbReference>
<dbReference type="Proteomes" id="UP001527866">
    <property type="component" value="Unassembled WGS sequence"/>
</dbReference>
<reference evidence="2 3" key="1">
    <citation type="submission" date="2023-01" db="EMBL/GenBank/DDBJ databases">
        <title>Draft genome sequence of Nocardiopsis sp. RSe5-2 isolated from halophytes.</title>
        <authorList>
            <person name="Duangmal K."/>
            <person name="Chantavorakit T."/>
        </authorList>
    </citation>
    <scope>NUCLEOTIDE SEQUENCE [LARGE SCALE GENOMIC DNA]</scope>
    <source>
        <strain evidence="2 3">RSe5-2</strain>
    </source>
</reference>
<keyword evidence="1" id="KW-0812">Transmembrane</keyword>
<dbReference type="RefSeq" id="WP_270683853.1">
    <property type="nucleotide sequence ID" value="NZ_JAQFWQ010000008.1"/>
</dbReference>
<proteinExistence type="predicted"/>
<keyword evidence="3" id="KW-1185">Reference proteome</keyword>
<feature type="transmembrane region" description="Helical" evidence="1">
    <location>
        <begin position="156"/>
        <end position="178"/>
    </location>
</feature>
<evidence type="ECO:0000313" key="3">
    <source>
        <dbReference type="Proteomes" id="UP001527866"/>
    </source>
</evidence>
<organism evidence="2 3">
    <name type="scientific">Nocardiopsis endophytica</name>
    <dbReference type="NCBI Taxonomy" id="3018445"/>
    <lineage>
        <taxon>Bacteria</taxon>
        <taxon>Bacillati</taxon>
        <taxon>Actinomycetota</taxon>
        <taxon>Actinomycetes</taxon>
        <taxon>Streptosporangiales</taxon>
        <taxon>Nocardiopsidaceae</taxon>
        <taxon>Nocardiopsis</taxon>
    </lineage>
</organism>
<dbReference type="Pfam" id="PF10067">
    <property type="entry name" value="DUF2306"/>
    <property type="match status" value="1"/>
</dbReference>
<keyword evidence="1" id="KW-1133">Transmembrane helix</keyword>
<name>A0ABT4U0D1_9ACTN</name>
<feature type="transmembrane region" description="Helical" evidence="1">
    <location>
        <begin position="21"/>
        <end position="40"/>
    </location>
</feature>
<keyword evidence="1" id="KW-0472">Membrane</keyword>
<feature type="transmembrane region" description="Helical" evidence="1">
    <location>
        <begin position="93"/>
        <end position="113"/>
    </location>
</feature>
<evidence type="ECO:0000256" key="1">
    <source>
        <dbReference type="SAM" id="Phobius"/>
    </source>
</evidence>
<protein>
    <submittedName>
        <fullName evidence="2">DUF2306 domain-containing protein</fullName>
    </submittedName>
</protein>
<gene>
    <name evidence="2" type="ORF">O4J56_04860</name>
</gene>
<dbReference type="InterPro" id="IPR018750">
    <property type="entry name" value="DUF2306_membrane"/>
</dbReference>
<accession>A0ABT4U0D1</accession>
<sequence>MTATGRASRRTSRRTAWRIGLLFLVAVGAGIALVLPYLALDLDAGRTDPRNTVHAVLLRVHIFTALIALVLGPLQFAPAIRARRGLHRAIGRWYLFAGVLPSGVSGIPVALLADDPVTRVGLLIPSVGWLVTGGLALAAARRRDFAAHAAWMTRNYALTFLAVTSRVVVPLLLLAQLPLRDSVYGGSMEALIDASIPIGQWLGWIINLVIAEVLIRRRPRALRRSASTAESGHGRAPEASAD</sequence>